<dbReference type="Pfam" id="PF12937">
    <property type="entry name" value="F-box-like"/>
    <property type="match status" value="1"/>
</dbReference>
<dbReference type="InterPro" id="IPR036322">
    <property type="entry name" value="WD40_repeat_dom_sf"/>
</dbReference>
<keyword evidence="1 3" id="KW-0853">WD repeat</keyword>
<dbReference type="GO" id="GO:0048188">
    <property type="term" value="C:Set1C/COMPASS complex"/>
    <property type="evidence" value="ECO:0007669"/>
    <property type="project" value="TreeGrafter"/>
</dbReference>
<keyword evidence="2" id="KW-0677">Repeat</keyword>
<feature type="compositionally biased region" description="Low complexity" evidence="4">
    <location>
        <begin position="755"/>
        <end position="769"/>
    </location>
</feature>
<dbReference type="PANTHER" id="PTHR22847">
    <property type="entry name" value="WD40 REPEAT PROTEIN"/>
    <property type="match status" value="1"/>
</dbReference>
<keyword evidence="7" id="KW-1185">Reference proteome</keyword>
<reference evidence="6 7" key="1">
    <citation type="submission" date="2014-04" db="EMBL/GenBank/DDBJ databases">
        <title>Evolutionary Origins and Diversification of the Mycorrhizal Mutualists.</title>
        <authorList>
            <consortium name="DOE Joint Genome Institute"/>
            <consortium name="Mycorrhizal Genomics Consortium"/>
            <person name="Kohler A."/>
            <person name="Kuo A."/>
            <person name="Nagy L.G."/>
            <person name="Floudas D."/>
            <person name="Copeland A."/>
            <person name="Barry K.W."/>
            <person name="Cichocki N."/>
            <person name="Veneault-Fourrey C."/>
            <person name="LaButti K."/>
            <person name="Lindquist E.A."/>
            <person name="Lipzen A."/>
            <person name="Lundell T."/>
            <person name="Morin E."/>
            <person name="Murat C."/>
            <person name="Riley R."/>
            <person name="Ohm R."/>
            <person name="Sun H."/>
            <person name="Tunlid A."/>
            <person name="Henrissat B."/>
            <person name="Grigoriev I.V."/>
            <person name="Hibbett D.S."/>
            <person name="Martin F."/>
        </authorList>
    </citation>
    <scope>NUCLEOTIDE SEQUENCE [LARGE SCALE GENOMIC DNA]</scope>
    <source>
        <strain evidence="6 7">FD-317 M1</strain>
    </source>
</reference>
<gene>
    <name evidence="6" type="ORF">GYMLUDRAFT_86733</name>
</gene>
<evidence type="ECO:0000256" key="1">
    <source>
        <dbReference type="ARBA" id="ARBA00022574"/>
    </source>
</evidence>
<dbReference type="InterPro" id="IPR015943">
    <property type="entry name" value="WD40/YVTN_repeat-like_dom_sf"/>
</dbReference>
<dbReference type="SUPFAM" id="SSF81383">
    <property type="entry name" value="F-box domain"/>
    <property type="match status" value="1"/>
</dbReference>
<dbReference type="OrthoDB" id="429520at2759"/>
<dbReference type="PROSITE" id="PS50082">
    <property type="entry name" value="WD_REPEATS_2"/>
    <property type="match status" value="1"/>
</dbReference>
<dbReference type="Pfam" id="PF00400">
    <property type="entry name" value="WD40"/>
    <property type="match status" value="1"/>
</dbReference>
<proteinExistence type="predicted"/>
<dbReference type="SMART" id="SM00320">
    <property type="entry name" value="WD40"/>
    <property type="match status" value="2"/>
</dbReference>
<feature type="compositionally biased region" description="Polar residues" evidence="4">
    <location>
        <begin position="681"/>
        <end position="708"/>
    </location>
</feature>
<evidence type="ECO:0000256" key="2">
    <source>
        <dbReference type="ARBA" id="ARBA00022737"/>
    </source>
</evidence>
<protein>
    <recommendedName>
        <fullName evidence="5">F-box domain-containing protein</fullName>
    </recommendedName>
</protein>
<organism evidence="6 7">
    <name type="scientific">Collybiopsis luxurians FD-317 M1</name>
    <dbReference type="NCBI Taxonomy" id="944289"/>
    <lineage>
        <taxon>Eukaryota</taxon>
        <taxon>Fungi</taxon>
        <taxon>Dikarya</taxon>
        <taxon>Basidiomycota</taxon>
        <taxon>Agaricomycotina</taxon>
        <taxon>Agaricomycetes</taxon>
        <taxon>Agaricomycetidae</taxon>
        <taxon>Agaricales</taxon>
        <taxon>Marasmiineae</taxon>
        <taxon>Omphalotaceae</taxon>
        <taxon>Collybiopsis</taxon>
        <taxon>Collybiopsis luxurians</taxon>
    </lineage>
</organism>
<evidence type="ECO:0000256" key="3">
    <source>
        <dbReference type="PROSITE-ProRule" id="PRU00221"/>
    </source>
</evidence>
<dbReference type="Gene3D" id="2.130.10.10">
    <property type="entry name" value="YVTN repeat-like/Quinoprotein amine dehydrogenase"/>
    <property type="match status" value="1"/>
</dbReference>
<dbReference type="HOGENOM" id="CLU_008398_0_0_1"/>
<evidence type="ECO:0000313" key="6">
    <source>
        <dbReference type="EMBL" id="KIK57511.1"/>
    </source>
</evidence>
<dbReference type="InterPro" id="IPR036047">
    <property type="entry name" value="F-box-like_dom_sf"/>
</dbReference>
<dbReference type="PROSITE" id="PS50330">
    <property type="entry name" value="UIM"/>
    <property type="match status" value="1"/>
</dbReference>
<dbReference type="EMBL" id="KN834790">
    <property type="protein sequence ID" value="KIK57511.1"/>
    <property type="molecule type" value="Genomic_DNA"/>
</dbReference>
<dbReference type="PROSITE" id="PS50294">
    <property type="entry name" value="WD_REPEATS_REGION"/>
    <property type="match status" value="1"/>
</dbReference>
<dbReference type="PROSITE" id="PS50181">
    <property type="entry name" value="FBOX"/>
    <property type="match status" value="1"/>
</dbReference>
<dbReference type="InterPro" id="IPR001810">
    <property type="entry name" value="F-box_dom"/>
</dbReference>
<dbReference type="InterPro" id="IPR003903">
    <property type="entry name" value="UIM_dom"/>
</dbReference>
<dbReference type="GO" id="GO:0042393">
    <property type="term" value="F:histone binding"/>
    <property type="evidence" value="ECO:0007669"/>
    <property type="project" value="TreeGrafter"/>
</dbReference>
<sequence length="895" mass="96883">MHNRPKDHLNNLLLSQTSSSSQQSSTQHGLLSSIPAENLTHITAYLDPDSLFTLSLVSRALYEHVTEDHTWHRAFLLSFLGIAPESDVDSEKALVLRRTESTWRKEYVLRYNLTRRWERTRNTTIAHAPVYSPISRMHLMLSNSLLCSSLQYGIVSRSIPLHGKVIKGFLSPSSAGTGLGIGNPNTEFSPNVTACAMTSEGGTAKIVWGFRNGEIAVMTAARTMETNTRSAARLVRCRVDEVHEGEVTQVEWDDSGTYIVSASKDGRIKVWDAKKVRCVWTSQYLFPAITVSVALCNSVRGLTVVTTTEGGEIWIWAQIALTLEDAVVTHPVVGVPSVRVPYPIALGDQNSNQGVNDSHPPTSLHVDCTSSVNGIHVFVTYASRCEFWGTFFEYNSSAYQVSKYCSDETVGEVTALLPCLSADSTDECAFVIAGHQLGWVTVFSFADSSAPATNSANVIPLITPTRKFEAHPDGSAVTSLAWNDVVFVTGSDRGETSIFDACTFRRLRVLSSPLSPSRIRGIGVGAQGQVVSKNVTQIILGKDRDFLVACVGDCVMAFKADSVPKNGGKHKTSGKKKAASVTAKGYKRLLLDQLIDECLDEHDKETKHIRSVYKREREHRENLDRLGLDEVEAVEYALMLSRDEALERARADEYASYEQAGPASATDDGVFEGDFDDIPASATSSSEVAPSIRVSSKASFSSLHSTGTPPTPKSKSRPIETRTSPSSSNQKIQVSPRSRREPLEAGFGDETVPISVSSSSYSSLASSTSHTPEHVFPIMNTNATPPRGSHSHSGSSSCSTSSSGGSPKKTAQGAWAKPLRSSSEGANGMKSNAAFAPLIASSAAVGRSSTARSRYGDDDMDEDLRLAIELSLKSAEDEARRRGDFSLEFIAQGSG</sequence>
<evidence type="ECO:0000256" key="4">
    <source>
        <dbReference type="SAM" id="MobiDB-lite"/>
    </source>
</evidence>
<dbReference type="SUPFAM" id="SSF50978">
    <property type="entry name" value="WD40 repeat-like"/>
    <property type="match status" value="1"/>
</dbReference>
<dbReference type="AlphaFoldDB" id="A0A0D0BQT6"/>
<feature type="compositionally biased region" description="Low complexity" evidence="4">
    <location>
        <begin position="791"/>
        <end position="806"/>
    </location>
</feature>
<feature type="region of interest" description="Disordered" evidence="4">
    <location>
        <begin position="655"/>
        <end position="829"/>
    </location>
</feature>
<feature type="compositionally biased region" description="Polar residues" evidence="4">
    <location>
        <begin position="721"/>
        <end position="736"/>
    </location>
</feature>
<dbReference type="InterPro" id="IPR001680">
    <property type="entry name" value="WD40_rpt"/>
</dbReference>
<evidence type="ECO:0000313" key="7">
    <source>
        <dbReference type="Proteomes" id="UP000053593"/>
    </source>
</evidence>
<evidence type="ECO:0000259" key="5">
    <source>
        <dbReference type="PROSITE" id="PS50181"/>
    </source>
</evidence>
<dbReference type="PANTHER" id="PTHR22847:SF637">
    <property type="entry name" value="WD REPEAT DOMAIN 5B"/>
    <property type="match status" value="1"/>
</dbReference>
<feature type="domain" description="F-box" evidence="5">
    <location>
        <begin position="28"/>
        <end position="74"/>
    </location>
</feature>
<name>A0A0D0BQT6_9AGAR</name>
<dbReference type="Gene3D" id="6.10.140.100">
    <property type="match status" value="1"/>
</dbReference>
<dbReference type="Proteomes" id="UP000053593">
    <property type="component" value="Unassembled WGS sequence"/>
</dbReference>
<accession>A0A0D0BQT6</accession>
<feature type="repeat" description="WD" evidence="3">
    <location>
        <begin position="240"/>
        <end position="281"/>
    </location>
</feature>
<dbReference type="Gene3D" id="1.20.1280.50">
    <property type="match status" value="1"/>
</dbReference>